<gene>
    <name evidence="1" type="ORF">PoB_007097200</name>
</gene>
<evidence type="ECO:0000313" key="2">
    <source>
        <dbReference type="Proteomes" id="UP000735302"/>
    </source>
</evidence>
<proteinExistence type="predicted"/>
<dbReference type="EMBL" id="BLXT01007956">
    <property type="protein sequence ID" value="GFO44467.1"/>
    <property type="molecule type" value="Genomic_DNA"/>
</dbReference>
<dbReference type="AlphaFoldDB" id="A0AAV4DK95"/>
<comment type="caution">
    <text evidence="1">The sequence shown here is derived from an EMBL/GenBank/DDBJ whole genome shotgun (WGS) entry which is preliminary data.</text>
</comment>
<dbReference type="Proteomes" id="UP000735302">
    <property type="component" value="Unassembled WGS sequence"/>
</dbReference>
<sequence length="90" mass="10079">MGRAAKPSKNLDLGEYDKHVQEPLEGAHVHTIDNVQGGLHKREKATTKEVSYPVDSFNTKVTPEAHGKWKALTFTESTTSRRDCTSEKKQ</sequence>
<evidence type="ECO:0000313" key="1">
    <source>
        <dbReference type="EMBL" id="GFO44467.1"/>
    </source>
</evidence>
<reference evidence="1 2" key="1">
    <citation type="journal article" date="2021" name="Elife">
        <title>Chloroplast acquisition without the gene transfer in kleptoplastic sea slugs, Plakobranchus ocellatus.</title>
        <authorList>
            <person name="Maeda T."/>
            <person name="Takahashi S."/>
            <person name="Yoshida T."/>
            <person name="Shimamura S."/>
            <person name="Takaki Y."/>
            <person name="Nagai Y."/>
            <person name="Toyoda A."/>
            <person name="Suzuki Y."/>
            <person name="Arimoto A."/>
            <person name="Ishii H."/>
            <person name="Satoh N."/>
            <person name="Nishiyama T."/>
            <person name="Hasebe M."/>
            <person name="Maruyama T."/>
            <person name="Minagawa J."/>
            <person name="Obokata J."/>
            <person name="Shigenobu S."/>
        </authorList>
    </citation>
    <scope>NUCLEOTIDE SEQUENCE [LARGE SCALE GENOMIC DNA]</scope>
</reference>
<name>A0AAV4DK95_9GAST</name>
<keyword evidence="2" id="KW-1185">Reference proteome</keyword>
<organism evidence="1 2">
    <name type="scientific">Plakobranchus ocellatus</name>
    <dbReference type="NCBI Taxonomy" id="259542"/>
    <lineage>
        <taxon>Eukaryota</taxon>
        <taxon>Metazoa</taxon>
        <taxon>Spiralia</taxon>
        <taxon>Lophotrochozoa</taxon>
        <taxon>Mollusca</taxon>
        <taxon>Gastropoda</taxon>
        <taxon>Heterobranchia</taxon>
        <taxon>Euthyneura</taxon>
        <taxon>Panpulmonata</taxon>
        <taxon>Sacoglossa</taxon>
        <taxon>Placobranchoidea</taxon>
        <taxon>Plakobranchidae</taxon>
        <taxon>Plakobranchus</taxon>
    </lineage>
</organism>
<protein>
    <submittedName>
        <fullName evidence="1">Uncharacterized protein</fullName>
    </submittedName>
</protein>
<accession>A0AAV4DK95</accession>